<sequence>MDVVESSPEAVAVSLEGFGESLKFSRHSCLSQASRLVNALVDTKRNFAEQVQAISRSSTIEVQQMAASVRNQMQVLTHDVNAVDKTVGAIDVELRNQVAEASTAISVLLRDQSRISDEVKHWSDDTRRILEELYHIQQSLEALQADIKLLRNDVAAQSKKRNNTQTQVEADLSLRRPFAHPVPLSWEVDVHGIAAAIARDVSEHFEQRFDDIVERVQGLEPIMVPVILPSH</sequence>
<protein>
    <submittedName>
        <fullName evidence="1">Uncharacterized protein</fullName>
    </submittedName>
</protein>
<name>A0A164WGN4_9AGAM</name>
<accession>A0A164WGN4</accession>
<dbReference type="Proteomes" id="UP000076722">
    <property type="component" value="Unassembled WGS sequence"/>
</dbReference>
<proteinExistence type="predicted"/>
<gene>
    <name evidence="1" type="ORF">SISNIDRAFT_464703</name>
</gene>
<dbReference type="AlphaFoldDB" id="A0A164WGN4"/>
<dbReference type="EMBL" id="KV419402">
    <property type="protein sequence ID" value="KZS95029.1"/>
    <property type="molecule type" value="Genomic_DNA"/>
</dbReference>
<evidence type="ECO:0000313" key="1">
    <source>
        <dbReference type="EMBL" id="KZS95029.1"/>
    </source>
</evidence>
<evidence type="ECO:0000313" key="2">
    <source>
        <dbReference type="Proteomes" id="UP000076722"/>
    </source>
</evidence>
<keyword evidence="2" id="KW-1185">Reference proteome</keyword>
<reference evidence="1 2" key="1">
    <citation type="journal article" date="2016" name="Mol. Biol. Evol.">
        <title>Comparative Genomics of Early-Diverging Mushroom-Forming Fungi Provides Insights into the Origins of Lignocellulose Decay Capabilities.</title>
        <authorList>
            <person name="Nagy L.G."/>
            <person name="Riley R."/>
            <person name="Tritt A."/>
            <person name="Adam C."/>
            <person name="Daum C."/>
            <person name="Floudas D."/>
            <person name="Sun H."/>
            <person name="Yadav J.S."/>
            <person name="Pangilinan J."/>
            <person name="Larsson K.H."/>
            <person name="Matsuura K."/>
            <person name="Barry K."/>
            <person name="Labutti K."/>
            <person name="Kuo R."/>
            <person name="Ohm R.A."/>
            <person name="Bhattacharya S.S."/>
            <person name="Shirouzu T."/>
            <person name="Yoshinaga Y."/>
            <person name="Martin F.M."/>
            <person name="Grigoriev I.V."/>
            <person name="Hibbett D.S."/>
        </authorList>
    </citation>
    <scope>NUCLEOTIDE SEQUENCE [LARGE SCALE GENOMIC DNA]</scope>
    <source>
        <strain evidence="1 2">HHB9708</strain>
    </source>
</reference>
<organism evidence="1 2">
    <name type="scientific">Sistotremastrum niveocremeum HHB9708</name>
    <dbReference type="NCBI Taxonomy" id="1314777"/>
    <lineage>
        <taxon>Eukaryota</taxon>
        <taxon>Fungi</taxon>
        <taxon>Dikarya</taxon>
        <taxon>Basidiomycota</taxon>
        <taxon>Agaricomycotina</taxon>
        <taxon>Agaricomycetes</taxon>
        <taxon>Sistotremastrales</taxon>
        <taxon>Sistotremastraceae</taxon>
        <taxon>Sertulicium</taxon>
        <taxon>Sertulicium niveocremeum</taxon>
    </lineage>
</organism>